<gene>
    <name evidence="15" type="ORF">DCAR_0935419</name>
</gene>
<sequence>MQSSSVAAKSAGDGVSDEIPEGLRVMIVDDDPTCLMILQKMLRSCGYQVTQCHRADIALSLLREKKSGFDIVISDVHMPDMDGFKLLEHIGLEMDLPVIMMSADDNNKVVMKGVTHGACDYLIKPIRIESLKTLWQHVLRKKKHENKDFQQSRSVEDGDRKQKAPEEADYSFSANEGSWMIKKRKDDEDESEDKDDTTSLKRARVVWSVELHQQFVAAVNQLGLDKAVPKKILENMNVPGLTRENVASHLQKYRIYLKRVSGQQQNGLSDSFLGTQEAPFGSMSSFNGQELQSLAASGQIPEQSLAALQDVSQSTISPLVDQGNIFSFESPTLHFVEGQQQLSSNSEQMNFLPGIPTNMEPKQLSDMHQTANLFAGMMQGNQSSSSMVPMTQQASAQIQNETNGNLASMFSSSIATPISSNGIANGVLGYNGVINNVQGPAYDQVSQPSAMDFSVNHSTDLLGNGFSVGDNSDIPPTLSTGVFQGDASMEVEGSGGDARTTYDIINDLLEQKSQDWSSLNPELTFGASPLVNMQGDLGTFPSFLGQQDFLGNLSTGNSSSSSLGQGVFLSGEENMPIVGQQPTVLNTESSFQVEAKSFPETSYQNALLPGNGGQEDLMSALLKQQDGTGRGEDEFGFDGYSMDHLPI</sequence>
<evidence type="ECO:0000256" key="7">
    <source>
        <dbReference type="ARBA" id="ARBA00023125"/>
    </source>
</evidence>
<evidence type="ECO:0000256" key="1">
    <source>
        <dbReference type="ARBA" id="ARBA00004123"/>
    </source>
</evidence>
<dbReference type="PANTHER" id="PTHR43874">
    <property type="entry name" value="TWO-COMPONENT RESPONSE REGULATOR"/>
    <property type="match status" value="1"/>
</dbReference>
<dbReference type="InterPro" id="IPR045279">
    <property type="entry name" value="ARR-like"/>
</dbReference>
<comment type="subcellular location">
    <subcellularLocation>
        <location evidence="1">Nucleus</location>
    </subcellularLocation>
</comment>
<keyword evidence="3 11" id="KW-0597">Phosphoprotein</keyword>
<dbReference type="PROSITE" id="PS50110">
    <property type="entry name" value="RESPONSE_REGULATORY"/>
    <property type="match status" value="1"/>
</dbReference>
<evidence type="ECO:0000313" key="15">
    <source>
        <dbReference type="EMBL" id="WOH15873.1"/>
    </source>
</evidence>
<dbReference type="InterPro" id="IPR009057">
    <property type="entry name" value="Homeodomain-like_sf"/>
</dbReference>
<keyword evidence="10" id="KW-0539">Nucleus</keyword>
<dbReference type="InterPro" id="IPR001789">
    <property type="entry name" value="Sig_transdc_resp-reg_receiver"/>
</dbReference>
<dbReference type="InterPro" id="IPR011006">
    <property type="entry name" value="CheY-like_superfamily"/>
</dbReference>
<dbReference type="Gene3D" id="1.10.10.60">
    <property type="entry name" value="Homeodomain-like"/>
    <property type="match status" value="1"/>
</dbReference>
<dbReference type="AlphaFoldDB" id="A0AAF0XX80"/>
<proteinExistence type="inferred from homology"/>
<dbReference type="SMART" id="SM00448">
    <property type="entry name" value="REC"/>
    <property type="match status" value="1"/>
</dbReference>
<keyword evidence="6" id="KW-0805">Transcription regulation</keyword>
<accession>A0AAF0XX80</accession>
<dbReference type="SUPFAM" id="SSF52172">
    <property type="entry name" value="CheY-like"/>
    <property type="match status" value="1"/>
</dbReference>
<evidence type="ECO:0000256" key="10">
    <source>
        <dbReference type="ARBA" id="ARBA00023242"/>
    </source>
</evidence>
<evidence type="ECO:0000256" key="5">
    <source>
        <dbReference type="ARBA" id="ARBA00023012"/>
    </source>
</evidence>
<dbReference type="Proteomes" id="UP000077755">
    <property type="component" value="Chromosome 9"/>
</dbReference>
<keyword evidence="8" id="KW-0010">Activator</keyword>
<reference evidence="15" key="2">
    <citation type="submission" date="2022-03" db="EMBL/GenBank/DDBJ databases">
        <title>Draft title - Genomic analysis of global carrot germplasm unveils the trajectory of domestication and the origin of high carotenoid orange carrot.</title>
        <authorList>
            <person name="Iorizzo M."/>
            <person name="Ellison S."/>
            <person name="Senalik D."/>
            <person name="Macko-Podgorni A."/>
            <person name="Grzebelus D."/>
            <person name="Bostan H."/>
            <person name="Rolling W."/>
            <person name="Curaba J."/>
            <person name="Simon P."/>
        </authorList>
    </citation>
    <scope>NUCLEOTIDE SEQUENCE</scope>
    <source>
        <tissue evidence="15">Leaf</tissue>
    </source>
</reference>
<evidence type="ECO:0000313" key="16">
    <source>
        <dbReference type="Proteomes" id="UP000077755"/>
    </source>
</evidence>
<evidence type="ECO:0000256" key="12">
    <source>
        <dbReference type="SAM" id="MobiDB-lite"/>
    </source>
</evidence>
<evidence type="ECO:0000256" key="11">
    <source>
        <dbReference type="PROSITE-ProRule" id="PRU00169"/>
    </source>
</evidence>
<organism evidence="15 16">
    <name type="scientific">Daucus carota subsp. sativus</name>
    <name type="common">Carrot</name>
    <dbReference type="NCBI Taxonomy" id="79200"/>
    <lineage>
        <taxon>Eukaryota</taxon>
        <taxon>Viridiplantae</taxon>
        <taxon>Streptophyta</taxon>
        <taxon>Embryophyta</taxon>
        <taxon>Tracheophyta</taxon>
        <taxon>Spermatophyta</taxon>
        <taxon>Magnoliopsida</taxon>
        <taxon>eudicotyledons</taxon>
        <taxon>Gunneridae</taxon>
        <taxon>Pentapetalae</taxon>
        <taxon>asterids</taxon>
        <taxon>campanulids</taxon>
        <taxon>Apiales</taxon>
        <taxon>Apiaceae</taxon>
        <taxon>Apioideae</taxon>
        <taxon>Scandiceae</taxon>
        <taxon>Daucinae</taxon>
        <taxon>Daucus</taxon>
        <taxon>Daucus sect. Daucus</taxon>
    </lineage>
</organism>
<dbReference type="GO" id="GO:0009736">
    <property type="term" value="P:cytokinin-activated signaling pathway"/>
    <property type="evidence" value="ECO:0007669"/>
    <property type="project" value="UniProtKB-KW"/>
</dbReference>
<evidence type="ECO:0000256" key="8">
    <source>
        <dbReference type="ARBA" id="ARBA00023159"/>
    </source>
</evidence>
<dbReference type="PANTHER" id="PTHR43874:SF67">
    <property type="entry name" value="TWO-COMPONENT RESPONSE REGULATOR ARR2"/>
    <property type="match status" value="1"/>
</dbReference>
<evidence type="ECO:0000256" key="2">
    <source>
        <dbReference type="ARBA" id="ARBA00006015"/>
    </source>
</evidence>
<dbReference type="InterPro" id="IPR001005">
    <property type="entry name" value="SANT/Myb"/>
</dbReference>
<dbReference type="InterPro" id="IPR017930">
    <property type="entry name" value="Myb_dom"/>
</dbReference>
<feature type="region of interest" description="Disordered" evidence="12">
    <location>
        <begin position="146"/>
        <end position="169"/>
    </location>
</feature>
<dbReference type="GO" id="GO:0005634">
    <property type="term" value="C:nucleus"/>
    <property type="evidence" value="ECO:0007669"/>
    <property type="project" value="UniProtKB-SubCell"/>
</dbReference>
<keyword evidence="9" id="KW-0804">Transcription</keyword>
<evidence type="ECO:0000259" key="13">
    <source>
        <dbReference type="PROSITE" id="PS50110"/>
    </source>
</evidence>
<dbReference type="InterPro" id="IPR006447">
    <property type="entry name" value="Myb_dom_plants"/>
</dbReference>
<protein>
    <recommendedName>
        <fullName evidence="17">Two-component response regulator</fullName>
    </recommendedName>
</protein>
<name>A0AAF0XX80_DAUCS</name>
<dbReference type="FunFam" id="1.10.10.60:FF:000007">
    <property type="entry name" value="Two-component response regulator"/>
    <property type="match status" value="1"/>
</dbReference>
<dbReference type="PROSITE" id="PS51294">
    <property type="entry name" value="HTH_MYB"/>
    <property type="match status" value="1"/>
</dbReference>
<dbReference type="SUPFAM" id="SSF46689">
    <property type="entry name" value="Homeodomain-like"/>
    <property type="match status" value="1"/>
</dbReference>
<feature type="domain" description="HTH myb-type" evidence="14">
    <location>
        <begin position="204"/>
        <end position="258"/>
    </location>
</feature>
<dbReference type="GO" id="GO:0000160">
    <property type="term" value="P:phosphorelay signal transduction system"/>
    <property type="evidence" value="ECO:0007669"/>
    <property type="project" value="UniProtKB-KW"/>
</dbReference>
<dbReference type="Gene3D" id="3.40.50.2300">
    <property type="match status" value="1"/>
</dbReference>
<dbReference type="FunFam" id="3.40.50.2300:FF:000408">
    <property type="entry name" value="Two-component response regulator"/>
    <property type="match status" value="1"/>
</dbReference>
<evidence type="ECO:0000256" key="4">
    <source>
        <dbReference type="ARBA" id="ARBA00022864"/>
    </source>
</evidence>
<evidence type="ECO:0000256" key="3">
    <source>
        <dbReference type="ARBA" id="ARBA00022553"/>
    </source>
</evidence>
<keyword evidence="4" id="KW-0932">Cytokinin signaling pathway</keyword>
<evidence type="ECO:0008006" key="17">
    <source>
        <dbReference type="Google" id="ProtNLM"/>
    </source>
</evidence>
<comment type="similarity">
    <text evidence="2">Belongs to the ARR family. Type-B subfamily.</text>
</comment>
<reference evidence="15" key="1">
    <citation type="journal article" date="2016" name="Nat. Genet.">
        <title>A high-quality carrot genome assembly provides new insights into carotenoid accumulation and asterid genome evolution.</title>
        <authorList>
            <person name="Iorizzo M."/>
            <person name="Ellison S."/>
            <person name="Senalik D."/>
            <person name="Zeng P."/>
            <person name="Satapoomin P."/>
            <person name="Huang J."/>
            <person name="Bowman M."/>
            <person name="Iovene M."/>
            <person name="Sanseverino W."/>
            <person name="Cavagnaro P."/>
            <person name="Yildiz M."/>
            <person name="Macko-Podgorni A."/>
            <person name="Moranska E."/>
            <person name="Grzebelus E."/>
            <person name="Grzebelus D."/>
            <person name="Ashrafi H."/>
            <person name="Zheng Z."/>
            <person name="Cheng S."/>
            <person name="Spooner D."/>
            <person name="Van Deynze A."/>
            <person name="Simon P."/>
        </authorList>
    </citation>
    <scope>NUCLEOTIDE SEQUENCE</scope>
    <source>
        <tissue evidence="15">Leaf</tissue>
    </source>
</reference>
<keyword evidence="16" id="KW-1185">Reference proteome</keyword>
<evidence type="ECO:0000256" key="6">
    <source>
        <dbReference type="ARBA" id="ARBA00023015"/>
    </source>
</evidence>
<evidence type="ECO:0000256" key="9">
    <source>
        <dbReference type="ARBA" id="ARBA00023163"/>
    </source>
</evidence>
<feature type="compositionally biased region" description="Basic and acidic residues" evidence="12">
    <location>
        <begin position="146"/>
        <end position="166"/>
    </location>
</feature>
<dbReference type="EMBL" id="CP093351">
    <property type="protein sequence ID" value="WOH15873.1"/>
    <property type="molecule type" value="Genomic_DNA"/>
</dbReference>
<feature type="domain" description="Response regulatory" evidence="13">
    <location>
        <begin position="24"/>
        <end position="139"/>
    </location>
</feature>
<dbReference type="Pfam" id="PF00072">
    <property type="entry name" value="Response_reg"/>
    <property type="match status" value="1"/>
</dbReference>
<dbReference type="Pfam" id="PF00249">
    <property type="entry name" value="Myb_DNA-binding"/>
    <property type="match status" value="1"/>
</dbReference>
<dbReference type="CDD" id="cd17584">
    <property type="entry name" value="REC_typeB_ARR-like"/>
    <property type="match status" value="1"/>
</dbReference>
<keyword evidence="5" id="KW-0902">Two-component regulatory system</keyword>
<dbReference type="GO" id="GO:0003677">
    <property type="term" value="F:DNA binding"/>
    <property type="evidence" value="ECO:0007669"/>
    <property type="project" value="UniProtKB-KW"/>
</dbReference>
<feature type="modified residue" description="4-aspartylphosphate" evidence="11">
    <location>
        <position position="75"/>
    </location>
</feature>
<dbReference type="NCBIfam" id="TIGR01557">
    <property type="entry name" value="myb_SHAQKYF"/>
    <property type="match status" value="1"/>
</dbReference>
<keyword evidence="7" id="KW-0238">DNA-binding</keyword>
<evidence type="ECO:0000259" key="14">
    <source>
        <dbReference type="PROSITE" id="PS51294"/>
    </source>
</evidence>